<sequence length="102" mass="11374">MSEIHSTAFSATELRAMILGIQVLREVKNGAFATSEASTIAPERLIIQKFNEERRVEHQRGDDHLAGIIGKLEAFLITAELPEMDKDIGQEWPQERAVSDGI</sequence>
<evidence type="ECO:0000313" key="1">
    <source>
        <dbReference type="EMBL" id="SDE19661.1"/>
    </source>
</evidence>
<proteinExistence type="predicted"/>
<evidence type="ECO:0000313" key="2">
    <source>
        <dbReference type="Proteomes" id="UP000198748"/>
    </source>
</evidence>
<name>A0A1G7AY14_9BACT</name>
<dbReference type="AlphaFoldDB" id="A0A1G7AY14"/>
<reference evidence="2" key="1">
    <citation type="submission" date="2016-10" db="EMBL/GenBank/DDBJ databases">
        <authorList>
            <person name="Varghese N."/>
            <person name="Submissions S."/>
        </authorList>
    </citation>
    <scope>NUCLEOTIDE SEQUENCE [LARGE SCALE GENOMIC DNA]</scope>
    <source>
        <strain evidence="2">DSM 25329</strain>
    </source>
</reference>
<dbReference type="STRING" id="659014.SAMN04487996_1048"/>
<organism evidence="1 2">
    <name type="scientific">Dyadobacter soli</name>
    <dbReference type="NCBI Taxonomy" id="659014"/>
    <lineage>
        <taxon>Bacteria</taxon>
        <taxon>Pseudomonadati</taxon>
        <taxon>Bacteroidota</taxon>
        <taxon>Cytophagia</taxon>
        <taxon>Cytophagales</taxon>
        <taxon>Spirosomataceae</taxon>
        <taxon>Dyadobacter</taxon>
    </lineage>
</organism>
<gene>
    <name evidence="1" type="ORF">SAMN04487996_1048</name>
</gene>
<keyword evidence="2" id="KW-1185">Reference proteome</keyword>
<dbReference type="EMBL" id="FNAN01000004">
    <property type="protein sequence ID" value="SDE19661.1"/>
    <property type="molecule type" value="Genomic_DNA"/>
</dbReference>
<dbReference type="RefSeq" id="WP_090147789.1">
    <property type="nucleotide sequence ID" value="NZ_FNAN01000004.1"/>
</dbReference>
<accession>A0A1G7AY14</accession>
<dbReference type="Proteomes" id="UP000198748">
    <property type="component" value="Unassembled WGS sequence"/>
</dbReference>
<protein>
    <submittedName>
        <fullName evidence="1">Uncharacterized protein</fullName>
    </submittedName>
</protein>